<organism evidence="2 3">
    <name type="scientific">Cupriavidus taiwanensis</name>
    <dbReference type="NCBI Taxonomy" id="164546"/>
    <lineage>
        <taxon>Bacteria</taxon>
        <taxon>Pseudomonadati</taxon>
        <taxon>Pseudomonadota</taxon>
        <taxon>Betaproteobacteria</taxon>
        <taxon>Burkholderiales</taxon>
        <taxon>Burkholderiaceae</taxon>
        <taxon>Cupriavidus</taxon>
    </lineage>
</organism>
<evidence type="ECO:0000313" key="2">
    <source>
        <dbReference type="EMBL" id="SOY67705.1"/>
    </source>
</evidence>
<accession>A0A975XE17</accession>
<reference evidence="2 3" key="1">
    <citation type="submission" date="2018-01" db="EMBL/GenBank/DDBJ databases">
        <authorList>
            <person name="Clerissi C."/>
        </authorList>
    </citation>
    <scope>NUCLEOTIDE SEQUENCE [LARGE SCALE GENOMIC DNA]</scope>
    <source>
        <strain evidence="2">Cupriavidus sp. LMG 19464</strain>
    </source>
</reference>
<gene>
    <name evidence="2" type="ORF">CBM2587_B90155</name>
</gene>
<feature type="region of interest" description="Disordered" evidence="1">
    <location>
        <begin position="1"/>
        <end position="21"/>
    </location>
</feature>
<sequence length="73" mass="7624">MQAENWQATAACRGATGSVDERGALSSAASSRIHAGLSSKWVLKGLISQANQWSPRRPSDDSHQPATAAPVPP</sequence>
<dbReference type="Proteomes" id="UP000256780">
    <property type="component" value="Chromosome CBM2587_b"/>
</dbReference>
<feature type="region of interest" description="Disordered" evidence="1">
    <location>
        <begin position="52"/>
        <end position="73"/>
    </location>
</feature>
<evidence type="ECO:0000313" key="3">
    <source>
        <dbReference type="Proteomes" id="UP000256780"/>
    </source>
</evidence>
<dbReference type="EMBL" id="OFSQ01000038">
    <property type="protein sequence ID" value="SOY67705.1"/>
    <property type="molecule type" value="Genomic_DNA"/>
</dbReference>
<comment type="caution">
    <text evidence="2">The sequence shown here is derived from an EMBL/GenBank/DDBJ whole genome shotgun (WGS) entry which is preliminary data.</text>
</comment>
<evidence type="ECO:0000256" key="1">
    <source>
        <dbReference type="SAM" id="MobiDB-lite"/>
    </source>
</evidence>
<proteinExistence type="predicted"/>
<dbReference type="AlphaFoldDB" id="A0A975XE17"/>
<name>A0A975XE17_9BURK</name>
<protein>
    <submittedName>
        <fullName evidence="2">Uncharacterized protein</fullName>
    </submittedName>
</protein>